<name>A0A2P2Q1U6_RHIMU</name>
<sequence>MKSAIVKAPIKSKAQQILSMYLFH</sequence>
<dbReference type="EMBL" id="GGEC01080385">
    <property type="protein sequence ID" value="MBX60869.1"/>
    <property type="molecule type" value="Transcribed_RNA"/>
</dbReference>
<evidence type="ECO:0000313" key="1">
    <source>
        <dbReference type="EMBL" id="MBX60869.1"/>
    </source>
</evidence>
<accession>A0A2P2Q1U6</accession>
<protein>
    <submittedName>
        <fullName evidence="1">Uncharacterized protein</fullName>
    </submittedName>
</protein>
<organism evidence="1">
    <name type="scientific">Rhizophora mucronata</name>
    <name type="common">Asiatic mangrove</name>
    <dbReference type="NCBI Taxonomy" id="61149"/>
    <lineage>
        <taxon>Eukaryota</taxon>
        <taxon>Viridiplantae</taxon>
        <taxon>Streptophyta</taxon>
        <taxon>Embryophyta</taxon>
        <taxon>Tracheophyta</taxon>
        <taxon>Spermatophyta</taxon>
        <taxon>Magnoliopsida</taxon>
        <taxon>eudicotyledons</taxon>
        <taxon>Gunneridae</taxon>
        <taxon>Pentapetalae</taxon>
        <taxon>rosids</taxon>
        <taxon>fabids</taxon>
        <taxon>Malpighiales</taxon>
        <taxon>Rhizophoraceae</taxon>
        <taxon>Rhizophora</taxon>
    </lineage>
</organism>
<reference evidence="1" key="1">
    <citation type="submission" date="2018-02" db="EMBL/GenBank/DDBJ databases">
        <title>Rhizophora mucronata_Transcriptome.</title>
        <authorList>
            <person name="Meera S.P."/>
            <person name="Sreeshan A."/>
            <person name="Augustine A."/>
        </authorList>
    </citation>
    <scope>NUCLEOTIDE SEQUENCE</scope>
    <source>
        <tissue evidence="1">Leaf</tissue>
    </source>
</reference>
<dbReference type="AlphaFoldDB" id="A0A2P2Q1U6"/>
<proteinExistence type="predicted"/>